<dbReference type="SUPFAM" id="SSF52540">
    <property type="entry name" value="P-loop containing nucleoside triphosphate hydrolases"/>
    <property type="match status" value="1"/>
</dbReference>
<organism evidence="2 3">
    <name type="scientific">Candidatus Andeanibacterium colombiense</name>
    <dbReference type="NCBI Taxonomy" id="3121345"/>
    <lineage>
        <taxon>Bacteria</taxon>
        <taxon>Pseudomonadati</taxon>
        <taxon>Pseudomonadota</taxon>
        <taxon>Alphaproteobacteria</taxon>
        <taxon>Sphingomonadales</taxon>
        <taxon>Sphingomonadaceae</taxon>
        <taxon>Candidatus Andeanibacterium</taxon>
    </lineage>
</organism>
<accession>A0AAJ5X6W4</accession>
<proteinExistence type="predicted"/>
<keyword evidence="1" id="KW-0808">Transferase</keyword>
<evidence type="ECO:0000313" key="3">
    <source>
        <dbReference type="Proteomes" id="UP001218362"/>
    </source>
</evidence>
<dbReference type="AlphaFoldDB" id="A0AAJ5X6W4"/>
<reference evidence="2" key="1">
    <citation type="submission" date="2023-03" db="EMBL/GenBank/DDBJ databases">
        <title>Andean soil-derived lignocellulolytic bacterial consortium as a source of novel taxa and putative plastic-active enzymes.</title>
        <authorList>
            <person name="Diaz-Garcia L."/>
            <person name="Chuvochina M."/>
            <person name="Feuerriegel G."/>
            <person name="Bunk B."/>
            <person name="Sproer C."/>
            <person name="Streit W.R."/>
            <person name="Rodriguez L.M."/>
            <person name="Overmann J."/>
            <person name="Jimenez D.J."/>
        </authorList>
    </citation>
    <scope>NUCLEOTIDE SEQUENCE</scope>
    <source>
        <strain evidence="2">MAG 26</strain>
    </source>
</reference>
<dbReference type="PANTHER" id="PTHR12788">
    <property type="entry name" value="PROTEIN-TYROSINE SULFOTRANSFERASE 2"/>
    <property type="match status" value="1"/>
</dbReference>
<dbReference type="KEGG" id="acob:P0Y56_02020"/>
<name>A0AAJ5X6W4_9SPHN</name>
<evidence type="ECO:0000256" key="1">
    <source>
        <dbReference type="ARBA" id="ARBA00022679"/>
    </source>
</evidence>
<evidence type="ECO:0000313" key="2">
    <source>
        <dbReference type="EMBL" id="WEK47084.1"/>
    </source>
</evidence>
<dbReference type="EMBL" id="CP119316">
    <property type="protein sequence ID" value="WEK47084.1"/>
    <property type="molecule type" value="Genomic_DNA"/>
</dbReference>
<dbReference type="InterPro" id="IPR011990">
    <property type="entry name" value="TPR-like_helical_dom_sf"/>
</dbReference>
<dbReference type="InterPro" id="IPR026634">
    <property type="entry name" value="TPST-like"/>
</dbReference>
<dbReference type="Gene3D" id="3.40.50.300">
    <property type="entry name" value="P-loop containing nucleotide triphosphate hydrolases"/>
    <property type="match status" value="1"/>
</dbReference>
<dbReference type="SUPFAM" id="SSF48452">
    <property type="entry name" value="TPR-like"/>
    <property type="match status" value="1"/>
</dbReference>
<dbReference type="PANTHER" id="PTHR12788:SF10">
    <property type="entry name" value="PROTEIN-TYROSINE SULFOTRANSFERASE"/>
    <property type="match status" value="1"/>
</dbReference>
<gene>
    <name evidence="2" type="ORF">P0Y56_02020</name>
</gene>
<protein>
    <submittedName>
        <fullName evidence="2">Sulfotransferase</fullName>
    </submittedName>
</protein>
<dbReference type="Gene3D" id="1.25.40.10">
    <property type="entry name" value="Tetratricopeptide repeat domain"/>
    <property type="match status" value="1"/>
</dbReference>
<dbReference type="Proteomes" id="UP001218362">
    <property type="component" value="Chromosome"/>
</dbReference>
<dbReference type="Pfam" id="PF13469">
    <property type="entry name" value="Sulfotransfer_3"/>
    <property type="match status" value="1"/>
</dbReference>
<sequence>MPIPPGTRGDADRDLSAALVLLNQLRPALAQGDRVQQNRIVAELIALHAPLGDQWERLADLALNNGEIGLARRAIDLFVEASGGAAGAIYRKASLLEQAGALREAFDLIGSLPANLLDPFALAYGRGTAALFLRESEEARAQLERAVLLQPQAGAAWLSLAMSGNLASDPELADRILSAERGIDDAPAPQRAAYFYAQGKVYAERGEHRQAFIAFARGASEVKRLKPYDRAWDRGEAEESLRGYDAENLAKIGAAQREPTGRSIFVTGLPRSGTTLVEQILVSHSAVGAGGEIDRLRLLANEIRGISWPALSTYVGTHGVAGIARFWNHLVDERLPGQGQIVDKTLGTTRLLGLAAALLPEAPLIWVVRDPLDCAWSCFRTFFPVNLQWTYDLDDIACHFRLQDELLRHWQDILGDRLLVVRYENLVDDPGEWIRRILAHCGLPEEPQVFTPHKTERVVTTASTMQVRRPINRDGIGAARPYREFLQPFIDAYSK</sequence>
<dbReference type="InterPro" id="IPR027417">
    <property type="entry name" value="P-loop_NTPase"/>
</dbReference>
<dbReference type="GO" id="GO:0008476">
    <property type="term" value="F:protein-tyrosine sulfotransferase activity"/>
    <property type="evidence" value="ECO:0007669"/>
    <property type="project" value="InterPro"/>
</dbReference>